<dbReference type="InterPro" id="IPR029044">
    <property type="entry name" value="Nucleotide-diphossugar_trans"/>
</dbReference>
<organism evidence="2 3">
    <name type="scientific">Candidatus Alistipes avicola</name>
    <dbReference type="NCBI Taxonomy" id="2838432"/>
    <lineage>
        <taxon>Bacteria</taxon>
        <taxon>Pseudomonadati</taxon>
        <taxon>Bacteroidota</taxon>
        <taxon>Bacteroidia</taxon>
        <taxon>Bacteroidales</taxon>
        <taxon>Rikenellaceae</taxon>
        <taxon>Alistipes</taxon>
    </lineage>
</organism>
<sequence>MIRLSLIIATYNRSAALIEALRSVVRQDLPADQWECIVVNNNSQDDTLARFEAFAAKHPQVNLRIVTETKQGLSYARNRGIEESRGEYIAIIDDDERINEQFISSYVDLFDRYPDAASAGGAIIAEYPAGRPKWISRYTERPIANPIDLGSQIRLFPAGRIPGGGNMALRKSIIEQYGAFDPNLGRTGENLIGGEESDLFERLNAAGTRCYYVPSAIMWHIIPPRKTTKEYFSNLCRQIGRTQRLRAAKRNRYPQLLLGEAVKWGATLLLSLGFLLRLTPAKARYLLLMRYQITCGMIKTKRG</sequence>
<reference evidence="2" key="1">
    <citation type="journal article" date="2021" name="PeerJ">
        <title>Extensive microbial diversity within the chicken gut microbiome revealed by metagenomics and culture.</title>
        <authorList>
            <person name="Gilroy R."/>
            <person name="Ravi A."/>
            <person name="Getino M."/>
            <person name="Pursley I."/>
            <person name="Horton D.L."/>
            <person name="Alikhan N.F."/>
            <person name="Baker D."/>
            <person name="Gharbi K."/>
            <person name="Hall N."/>
            <person name="Watson M."/>
            <person name="Adriaenssens E.M."/>
            <person name="Foster-Nyarko E."/>
            <person name="Jarju S."/>
            <person name="Secka A."/>
            <person name="Antonio M."/>
            <person name="Oren A."/>
            <person name="Chaudhuri R.R."/>
            <person name="La Ragione R."/>
            <person name="Hildebrand F."/>
            <person name="Pallen M.J."/>
        </authorList>
    </citation>
    <scope>NUCLEOTIDE SEQUENCE</scope>
    <source>
        <strain evidence="2">CHK169-11906</strain>
    </source>
</reference>
<comment type="caution">
    <text evidence="2">The sequence shown here is derived from an EMBL/GenBank/DDBJ whole genome shotgun (WGS) entry which is preliminary data.</text>
</comment>
<accession>A0A9D2IBW9</accession>
<feature type="domain" description="Glycosyltransferase 2-like" evidence="1">
    <location>
        <begin position="5"/>
        <end position="177"/>
    </location>
</feature>
<dbReference type="EMBL" id="DWYR01000008">
    <property type="protein sequence ID" value="HJA98420.1"/>
    <property type="molecule type" value="Genomic_DNA"/>
</dbReference>
<dbReference type="PANTHER" id="PTHR43685:SF2">
    <property type="entry name" value="GLYCOSYLTRANSFERASE 2-LIKE DOMAIN-CONTAINING PROTEIN"/>
    <property type="match status" value="1"/>
</dbReference>
<reference evidence="2" key="2">
    <citation type="submission" date="2021-04" db="EMBL/GenBank/DDBJ databases">
        <authorList>
            <person name="Gilroy R."/>
        </authorList>
    </citation>
    <scope>NUCLEOTIDE SEQUENCE</scope>
    <source>
        <strain evidence="2">CHK169-11906</strain>
    </source>
</reference>
<protein>
    <submittedName>
        <fullName evidence="2">Glycosyltransferase family 2 protein</fullName>
    </submittedName>
</protein>
<dbReference type="InterPro" id="IPR050834">
    <property type="entry name" value="Glycosyltransf_2"/>
</dbReference>
<dbReference type="Gene3D" id="3.90.550.10">
    <property type="entry name" value="Spore Coat Polysaccharide Biosynthesis Protein SpsA, Chain A"/>
    <property type="match status" value="1"/>
</dbReference>
<proteinExistence type="predicted"/>
<evidence type="ECO:0000313" key="2">
    <source>
        <dbReference type="EMBL" id="HJA98420.1"/>
    </source>
</evidence>
<dbReference type="PANTHER" id="PTHR43685">
    <property type="entry name" value="GLYCOSYLTRANSFERASE"/>
    <property type="match status" value="1"/>
</dbReference>
<evidence type="ECO:0000313" key="3">
    <source>
        <dbReference type="Proteomes" id="UP000824259"/>
    </source>
</evidence>
<dbReference type="Pfam" id="PF00535">
    <property type="entry name" value="Glycos_transf_2"/>
    <property type="match status" value="1"/>
</dbReference>
<dbReference type="AlphaFoldDB" id="A0A9D2IBW9"/>
<evidence type="ECO:0000259" key="1">
    <source>
        <dbReference type="Pfam" id="PF00535"/>
    </source>
</evidence>
<gene>
    <name evidence="2" type="ORF">H9779_02320</name>
</gene>
<dbReference type="InterPro" id="IPR001173">
    <property type="entry name" value="Glyco_trans_2-like"/>
</dbReference>
<dbReference type="SUPFAM" id="SSF53448">
    <property type="entry name" value="Nucleotide-diphospho-sugar transferases"/>
    <property type="match status" value="1"/>
</dbReference>
<dbReference type="Proteomes" id="UP000824259">
    <property type="component" value="Unassembled WGS sequence"/>
</dbReference>
<dbReference type="CDD" id="cd00761">
    <property type="entry name" value="Glyco_tranf_GTA_type"/>
    <property type="match status" value="1"/>
</dbReference>
<name>A0A9D2IBW9_9BACT</name>